<dbReference type="InterPro" id="IPR008698">
    <property type="entry name" value="NDUB7"/>
</dbReference>
<reference evidence="1" key="1">
    <citation type="submission" date="2023-07" db="EMBL/GenBank/DDBJ databases">
        <authorList>
            <consortium name="AG Swart"/>
            <person name="Singh M."/>
            <person name="Singh A."/>
            <person name="Seah K."/>
            <person name="Emmerich C."/>
        </authorList>
    </citation>
    <scope>NUCLEOTIDE SEQUENCE</scope>
    <source>
        <strain evidence="1">DP1</strain>
    </source>
</reference>
<protein>
    <submittedName>
        <fullName evidence="1">Uncharacterized protein</fullName>
    </submittedName>
</protein>
<organism evidence="1 2">
    <name type="scientific">Euplotes crassus</name>
    <dbReference type="NCBI Taxonomy" id="5936"/>
    <lineage>
        <taxon>Eukaryota</taxon>
        <taxon>Sar</taxon>
        <taxon>Alveolata</taxon>
        <taxon>Ciliophora</taxon>
        <taxon>Intramacronucleata</taxon>
        <taxon>Spirotrichea</taxon>
        <taxon>Hypotrichia</taxon>
        <taxon>Euplotida</taxon>
        <taxon>Euplotidae</taxon>
        <taxon>Moneuplotes</taxon>
    </lineage>
</organism>
<dbReference type="Proteomes" id="UP001295684">
    <property type="component" value="Unassembled WGS sequence"/>
</dbReference>
<evidence type="ECO:0000313" key="2">
    <source>
        <dbReference type="Proteomes" id="UP001295684"/>
    </source>
</evidence>
<keyword evidence="2" id="KW-1185">Reference proteome</keyword>
<dbReference type="Pfam" id="PF05676">
    <property type="entry name" value="NDUF_B7"/>
    <property type="match status" value="1"/>
</dbReference>
<gene>
    <name evidence="1" type="ORF">ECRASSUSDP1_LOCUS27123</name>
</gene>
<dbReference type="EMBL" id="CAMPGE010027974">
    <property type="protein sequence ID" value="CAI2385548.1"/>
    <property type="molecule type" value="Genomic_DNA"/>
</dbReference>
<proteinExistence type="predicted"/>
<accession>A0AAD1Y6F4</accession>
<evidence type="ECO:0000313" key="1">
    <source>
        <dbReference type="EMBL" id="CAI2385548.1"/>
    </source>
</evidence>
<name>A0AAD1Y6F4_EUPCR</name>
<dbReference type="GO" id="GO:0005739">
    <property type="term" value="C:mitochondrion"/>
    <property type="evidence" value="ECO:0007669"/>
    <property type="project" value="InterPro"/>
</dbReference>
<dbReference type="AlphaFoldDB" id="A0AAD1Y6F4"/>
<sequence length="88" mass="10644">MSQENQEGEKRKYTEEEIDELGIPYAYKDSCVDFLVEYRFCVKTDKWSFLPFSGKYGSCKKLYDRWMKCQSNREFMITQEMKAKERHG</sequence>
<comment type="caution">
    <text evidence="1">The sequence shown here is derived from an EMBL/GenBank/DDBJ whole genome shotgun (WGS) entry which is preliminary data.</text>
</comment>